<dbReference type="GO" id="GO:0003677">
    <property type="term" value="F:DNA binding"/>
    <property type="evidence" value="ECO:0007669"/>
    <property type="project" value="InterPro"/>
</dbReference>
<sequence length="261" mass="29413">MKKVNTDASMSKLACLACRRQERKCTREVPSSPSCRYILPHEIKPSSELGHARNLFSTTLLSGLGSFRRAQELAGYDNEYILHLAEVYFQSTYGILPIGAKNKKAGFLLLVLCMAAVSQSPNAAAYQRAKHCLHLLESQDMISMPLLQSAIMIGYYELSSAIYPAAFLTVGHCARLGQAMGVHDRKNAPQLFKSPTSRVEWEELRRTWWAVFMPDRFDSTEIIGHLPAMPSDQKLLPVEDDLWDRGYVSWRFHVCSDMPGI</sequence>
<organism evidence="7 8">
    <name type="scientific">Akanthomyces muscarius</name>
    <name type="common">Entomopathogenic fungus</name>
    <name type="synonym">Lecanicillium muscarium</name>
    <dbReference type="NCBI Taxonomy" id="2231603"/>
    <lineage>
        <taxon>Eukaryota</taxon>
        <taxon>Fungi</taxon>
        <taxon>Dikarya</taxon>
        <taxon>Ascomycota</taxon>
        <taxon>Pezizomycotina</taxon>
        <taxon>Sordariomycetes</taxon>
        <taxon>Hypocreomycetidae</taxon>
        <taxon>Hypocreales</taxon>
        <taxon>Cordycipitaceae</taxon>
        <taxon>Akanthomyces</taxon>
    </lineage>
</organism>
<dbReference type="Pfam" id="PF04082">
    <property type="entry name" value="Fungal_trans"/>
    <property type="match status" value="1"/>
</dbReference>
<evidence type="ECO:0000256" key="1">
    <source>
        <dbReference type="ARBA" id="ARBA00004123"/>
    </source>
</evidence>
<keyword evidence="5" id="KW-0539">Nucleus</keyword>
<comment type="caution">
    <text evidence="7">The sequence shown here is derived from an EMBL/GenBank/DDBJ whole genome shotgun (WGS) entry which is preliminary data.</text>
</comment>
<dbReference type="KEGG" id="amus:LMH87_006406"/>
<dbReference type="GO" id="GO:0006351">
    <property type="term" value="P:DNA-templated transcription"/>
    <property type="evidence" value="ECO:0007669"/>
    <property type="project" value="InterPro"/>
</dbReference>
<dbReference type="InterPro" id="IPR007219">
    <property type="entry name" value="XnlR_reg_dom"/>
</dbReference>
<evidence type="ECO:0000256" key="2">
    <source>
        <dbReference type="ARBA" id="ARBA00022723"/>
    </source>
</evidence>
<dbReference type="InterPro" id="IPR050815">
    <property type="entry name" value="TF_fung"/>
</dbReference>
<evidence type="ECO:0000313" key="7">
    <source>
        <dbReference type="EMBL" id="KAJ4164744.1"/>
    </source>
</evidence>
<evidence type="ECO:0000259" key="6">
    <source>
        <dbReference type="Pfam" id="PF04082"/>
    </source>
</evidence>
<keyword evidence="3" id="KW-0805">Transcription regulation</keyword>
<dbReference type="PANTHER" id="PTHR47338:SF20">
    <property type="entry name" value="ZN(II)2CYS6 TRANSCRIPTION FACTOR (EUROFUNG)"/>
    <property type="match status" value="1"/>
</dbReference>
<dbReference type="PANTHER" id="PTHR47338">
    <property type="entry name" value="ZN(II)2CYS6 TRANSCRIPTION FACTOR (EUROFUNG)-RELATED"/>
    <property type="match status" value="1"/>
</dbReference>
<feature type="domain" description="Xylanolytic transcriptional activator regulatory" evidence="6">
    <location>
        <begin position="95"/>
        <end position="245"/>
    </location>
</feature>
<comment type="subcellular location">
    <subcellularLocation>
        <location evidence="1">Nucleus</location>
    </subcellularLocation>
</comment>
<keyword evidence="4" id="KW-0804">Transcription</keyword>
<dbReference type="GO" id="GO:0008270">
    <property type="term" value="F:zinc ion binding"/>
    <property type="evidence" value="ECO:0007669"/>
    <property type="project" value="InterPro"/>
</dbReference>
<dbReference type="GO" id="GO:0000981">
    <property type="term" value="F:DNA-binding transcription factor activity, RNA polymerase II-specific"/>
    <property type="evidence" value="ECO:0007669"/>
    <property type="project" value="InterPro"/>
</dbReference>
<dbReference type="Proteomes" id="UP001144673">
    <property type="component" value="Chromosome 1"/>
</dbReference>
<dbReference type="RefSeq" id="XP_056059659.1">
    <property type="nucleotide sequence ID" value="XM_056204287.1"/>
</dbReference>
<proteinExistence type="predicted"/>
<protein>
    <recommendedName>
        <fullName evidence="6">Xylanolytic transcriptional activator regulatory domain-containing protein</fullName>
    </recommendedName>
</protein>
<accession>A0A9W8QN95</accession>
<reference evidence="7" key="1">
    <citation type="journal article" date="2023" name="Access Microbiol">
        <title>De-novo genome assembly for Akanthomyces muscarius, a biocontrol agent of insect agricultural pests.</title>
        <authorList>
            <person name="Erdos Z."/>
            <person name="Studholme D.J."/>
            <person name="Raymond B."/>
            <person name="Sharma M."/>
        </authorList>
    </citation>
    <scope>NUCLEOTIDE SEQUENCE</scope>
    <source>
        <strain evidence="7">Ve6</strain>
    </source>
</reference>
<dbReference type="GO" id="GO:0005634">
    <property type="term" value="C:nucleus"/>
    <property type="evidence" value="ECO:0007669"/>
    <property type="project" value="UniProtKB-SubCell"/>
</dbReference>
<keyword evidence="8" id="KW-1185">Reference proteome</keyword>
<dbReference type="GeneID" id="80893565"/>
<evidence type="ECO:0000313" key="8">
    <source>
        <dbReference type="Proteomes" id="UP001144673"/>
    </source>
</evidence>
<evidence type="ECO:0000256" key="4">
    <source>
        <dbReference type="ARBA" id="ARBA00023163"/>
    </source>
</evidence>
<evidence type="ECO:0000256" key="5">
    <source>
        <dbReference type="ARBA" id="ARBA00023242"/>
    </source>
</evidence>
<dbReference type="EMBL" id="JAJHUN010000001">
    <property type="protein sequence ID" value="KAJ4164744.1"/>
    <property type="molecule type" value="Genomic_DNA"/>
</dbReference>
<name>A0A9W8QN95_AKAMU</name>
<gene>
    <name evidence="7" type="ORF">LMH87_006406</name>
</gene>
<dbReference type="AlphaFoldDB" id="A0A9W8QN95"/>
<keyword evidence="2" id="KW-0479">Metal-binding</keyword>
<dbReference type="CDD" id="cd12148">
    <property type="entry name" value="fungal_TF_MHR"/>
    <property type="match status" value="1"/>
</dbReference>
<evidence type="ECO:0000256" key="3">
    <source>
        <dbReference type="ARBA" id="ARBA00023015"/>
    </source>
</evidence>